<name>A0ABW3GMK9_9PROT</name>
<keyword evidence="1" id="KW-0732">Signal</keyword>
<sequence length="121" mass="13663">MYQIFRKFMVFLALISVMSSSVWAFSPEVLFDDATTSQAVMQDVHLINKSHVNSISDNENVPMPEQFCNHACHISAHMTAIETSEIINSLPELDTTIFKIESKDQFTNPVLKSLYRPPALA</sequence>
<protein>
    <submittedName>
        <fullName evidence="2">Uncharacterized protein</fullName>
    </submittedName>
</protein>
<keyword evidence="3" id="KW-1185">Reference proteome</keyword>
<gene>
    <name evidence="2" type="ORF">ACFQ1T_09270</name>
</gene>
<evidence type="ECO:0000313" key="2">
    <source>
        <dbReference type="EMBL" id="MFD0929966.1"/>
    </source>
</evidence>
<proteinExistence type="predicted"/>
<evidence type="ECO:0000256" key="1">
    <source>
        <dbReference type="SAM" id="SignalP"/>
    </source>
</evidence>
<comment type="caution">
    <text evidence="2">The sequence shown here is derived from an EMBL/GenBank/DDBJ whole genome shotgun (WGS) entry which is preliminary data.</text>
</comment>
<evidence type="ECO:0000313" key="3">
    <source>
        <dbReference type="Proteomes" id="UP001597106"/>
    </source>
</evidence>
<reference evidence="3" key="1">
    <citation type="journal article" date="2019" name="Int. J. Syst. Evol. Microbiol.">
        <title>The Global Catalogue of Microorganisms (GCM) 10K type strain sequencing project: providing services to taxonomists for standard genome sequencing and annotation.</title>
        <authorList>
            <consortium name="The Broad Institute Genomics Platform"/>
            <consortium name="The Broad Institute Genome Sequencing Center for Infectious Disease"/>
            <person name="Wu L."/>
            <person name="Ma J."/>
        </authorList>
    </citation>
    <scope>NUCLEOTIDE SEQUENCE [LARGE SCALE GENOMIC DNA]</scope>
    <source>
        <strain evidence="3">CCUG 59685</strain>
    </source>
</reference>
<dbReference type="EMBL" id="JBHTJW010000002">
    <property type="protein sequence ID" value="MFD0929966.1"/>
    <property type="molecule type" value="Genomic_DNA"/>
</dbReference>
<feature type="chain" id="PRO_5047383329" evidence="1">
    <location>
        <begin position="25"/>
        <end position="121"/>
    </location>
</feature>
<organism evidence="2 3">
    <name type="scientific">Methylophilus glucosoxydans</name>
    <dbReference type="NCBI Taxonomy" id="752553"/>
    <lineage>
        <taxon>Bacteria</taxon>
        <taxon>Pseudomonadati</taxon>
        <taxon>Pseudomonadota</taxon>
        <taxon>Betaproteobacteria</taxon>
        <taxon>Nitrosomonadales</taxon>
        <taxon>Methylophilaceae</taxon>
        <taxon>Methylophilus</taxon>
    </lineage>
</organism>
<accession>A0ABW3GMK9</accession>
<feature type="signal peptide" evidence="1">
    <location>
        <begin position="1"/>
        <end position="24"/>
    </location>
</feature>
<dbReference type="RefSeq" id="WP_194753416.1">
    <property type="nucleotide sequence ID" value="NZ_JBHTJW010000002.1"/>
</dbReference>
<dbReference type="Proteomes" id="UP001597106">
    <property type="component" value="Unassembled WGS sequence"/>
</dbReference>